<comment type="caution">
    <text evidence="2">The sequence shown here is derived from an EMBL/GenBank/DDBJ whole genome shotgun (WGS) entry which is preliminary data.</text>
</comment>
<reference evidence="2" key="1">
    <citation type="journal article" date="2014" name="Int. J. Syst. Evol. Microbiol.">
        <title>Complete genome sequence of Corynebacterium casei LMG S-19264T (=DSM 44701T), isolated from a smear-ripened cheese.</title>
        <authorList>
            <consortium name="US DOE Joint Genome Institute (JGI-PGF)"/>
            <person name="Walter F."/>
            <person name="Albersmeier A."/>
            <person name="Kalinowski J."/>
            <person name="Ruckert C."/>
        </authorList>
    </citation>
    <scope>NUCLEOTIDE SEQUENCE</scope>
    <source>
        <strain evidence="2">CGMCC 1.15493</strain>
    </source>
</reference>
<proteinExistence type="predicted"/>
<reference evidence="2" key="2">
    <citation type="submission" date="2020-09" db="EMBL/GenBank/DDBJ databases">
        <authorList>
            <person name="Sun Q."/>
            <person name="Zhou Y."/>
        </authorList>
    </citation>
    <scope>NUCLEOTIDE SEQUENCE</scope>
    <source>
        <strain evidence="2">CGMCC 1.15493</strain>
    </source>
</reference>
<gene>
    <name evidence="2" type="ORF">GCM10011335_15620</name>
</gene>
<dbReference type="Proteomes" id="UP000613160">
    <property type="component" value="Unassembled WGS sequence"/>
</dbReference>
<evidence type="ECO:0000256" key="1">
    <source>
        <dbReference type="SAM" id="SignalP"/>
    </source>
</evidence>
<protein>
    <recommendedName>
        <fullName evidence="4">TIGR02301 family protein</fullName>
    </recommendedName>
</protein>
<feature type="signal peptide" evidence="1">
    <location>
        <begin position="1"/>
        <end position="27"/>
    </location>
</feature>
<keyword evidence="3" id="KW-1185">Reference proteome</keyword>
<dbReference type="InterPro" id="IPR012645">
    <property type="entry name" value="CHP02301"/>
</dbReference>
<sequence length="193" mass="20440">MMMASRSVLTSLLTIVALALQPGVGMAERSPQAPALGARGTQTPWAATSWAETSKAETKAEAEADAKTVVLRVAVAEGEGEAEDPAAATEPPSGAPYMPTLARLSSILGSVHFLRRLCGDGEAEIWRDKMNEILVTLSPNAADRQILVAAFNDGFRAFESTYRNCTPAARVALARYQGEGASLSREISARYGN</sequence>
<feature type="chain" id="PRO_5037064726" description="TIGR02301 family protein" evidence="1">
    <location>
        <begin position="28"/>
        <end position="193"/>
    </location>
</feature>
<dbReference type="NCBIfam" id="TIGR02301">
    <property type="entry name" value="TIGR02301 family protein"/>
    <property type="match status" value="1"/>
</dbReference>
<evidence type="ECO:0008006" key="4">
    <source>
        <dbReference type="Google" id="ProtNLM"/>
    </source>
</evidence>
<accession>A0A916XV24</accession>
<evidence type="ECO:0000313" key="3">
    <source>
        <dbReference type="Proteomes" id="UP000613160"/>
    </source>
</evidence>
<evidence type="ECO:0000313" key="2">
    <source>
        <dbReference type="EMBL" id="GGD13719.1"/>
    </source>
</evidence>
<keyword evidence="1" id="KW-0732">Signal</keyword>
<dbReference type="AlphaFoldDB" id="A0A916XV24"/>
<organism evidence="2 3">
    <name type="scientific">Aureimonas glaciei</name>
    <dbReference type="NCBI Taxonomy" id="1776957"/>
    <lineage>
        <taxon>Bacteria</taxon>
        <taxon>Pseudomonadati</taxon>
        <taxon>Pseudomonadota</taxon>
        <taxon>Alphaproteobacteria</taxon>
        <taxon>Hyphomicrobiales</taxon>
        <taxon>Aurantimonadaceae</taxon>
        <taxon>Aureimonas</taxon>
    </lineage>
</organism>
<dbReference type="EMBL" id="BMJJ01000003">
    <property type="protein sequence ID" value="GGD13719.1"/>
    <property type="molecule type" value="Genomic_DNA"/>
</dbReference>
<dbReference type="Pfam" id="PF09539">
    <property type="entry name" value="DUF2385"/>
    <property type="match status" value="1"/>
</dbReference>
<name>A0A916XV24_9HYPH</name>